<evidence type="ECO:0000313" key="3">
    <source>
        <dbReference type="Proteomes" id="UP000663828"/>
    </source>
</evidence>
<protein>
    <submittedName>
        <fullName evidence="2">Uncharacterized protein</fullName>
    </submittedName>
</protein>
<comment type="caution">
    <text evidence="2">The sequence shown here is derived from an EMBL/GenBank/DDBJ whole genome shotgun (WGS) entry which is preliminary data.</text>
</comment>
<accession>A0A816HB34</accession>
<reference evidence="2" key="1">
    <citation type="submission" date="2021-02" db="EMBL/GenBank/DDBJ databases">
        <authorList>
            <person name="Nowell W R."/>
        </authorList>
    </citation>
    <scope>NUCLEOTIDE SEQUENCE</scope>
</reference>
<dbReference type="EMBL" id="CAJNOR010016933">
    <property type="protein sequence ID" value="CAF1686316.1"/>
    <property type="molecule type" value="Genomic_DNA"/>
</dbReference>
<name>A0A816HB34_ADIRI</name>
<dbReference type="AlphaFoldDB" id="A0A816HB34"/>
<feature type="compositionally biased region" description="Polar residues" evidence="1">
    <location>
        <begin position="18"/>
        <end position="41"/>
    </location>
</feature>
<sequence>MGRKADLTNDDDDDAMHQSPSGLTRLIPNSTKHESQLNNPNSHHRSCDENRLHDDGNDLLIHDTILPHRKRVRKDTLQYLQPQQSTMSSSEILDVSLLDYLYLFIYIDEN</sequence>
<dbReference type="Proteomes" id="UP000663828">
    <property type="component" value="Unassembled WGS sequence"/>
</dbReference>
<feature type="region of interest" description="Disordered" evidence="1">
    <location>
        <begin position="1"/>
        <end position="53"/>
    </location>
</feature>
<gene>
    <name evidence="2" type="ORF">XAT740_LOCUS62014</name>
</gene>
<evidence type="ECO:0000313" key="2">
    <source>
        <dbReference type="EMBL" id="CAF1686316.1"/>
    </source>
</evidence>
<keyword evidence="3" id="KW-1185">Reference proteome</keyword>
<organism evidence="2 3">
    <name type="scientific">Adineta ricciae</name>
    <name type="common">Rotifer</name>
    <dbReference type="NCBI Taxonomy" id="249248"/>
    <lineage>
        <taxon>Eukaryota</taxon>
        <taxon>Metazoa</taxon>
        <taxon>Spiralia</taxon>
        <taxon>Gnathifera</taxon>
        <taxon>Rotifera</taxon>
        <taxon>Eurotatoria</taxon>
        <taxon>Bdelloidea</taxon>
        <taxon>Adinetida</taxon>
        <taxon>Adinetidae</taxon>
        <taxon>Adineta</taxon>
    </lineage>
</organism>
<evidence type="ECO:0000256" key="1">
    <source>
        <dbReference type="SAM" id="MobiDB-lite"/>
    </source>
</evidence>
<proteinExistence type="predicted"/>